<accession>A0A918A9E7</accession>
<keyword evidence="3" id="KW-1185">Reference proteome</keyword>
<dbReference type="PANTHER" id="PTHR18964">
    <property type="entry name" value="ROK (REPRESSOR, ORF, KINASE) FAMILY"/>
    <property type="match status" value="1"/>
</dbReference>
<dbReference type="InterPro" id="IPR043129">
    <property type="entry name" value="ATPase_NBD"/>
</dbReference>
<dbReference type="Pfam" id="PF00480">
    <property type="entry name" value="ROK"/>
    <property type="match status" value="1"/>
</dbReference>
<dbReference type="InterPro" id="IPR000600">
    <property type="entry name" value="ROK"/>
</dbReference>
<reference evidence="2" key="1">
    <citation type="journal article" date="2014" name="Int. J. Syst. Evol. Microbiol.">
        <title>Complete genome sequence of Corynebacterium casei LMG S-19264T (=DSM 44701T), isolated from a smear-ripened cheese.</title>
        <authorList>
            <consortium name="US DOE Joint Genome Institute (JGI-PGF)"/>
            <person name="Walter F."/>
            <person name="Albersmeier A."/>
            <person name="Kalinowski J."/>
            <person name="Ruckert C."/>
        </authorList>
    </citation>
    <scope>NUCLEOTIDE SEQUENCE</scope>
    <source>
        <strain evidence="2">CGMCC 4.7430</strain>
    </source>
</reference>
<sequence>MNGSPLVVAVDIGGTKIAAGLVDAGGRLYEQRRTATPAAEGGEAIMAAVLDCARPLRDLGGDRVMACGIATAGVVDPAGRIAGATDLLKGWAGTDVRGIAERGLGLPAQVVNDCHAAGTAEARIGAARGARTGLVVAVGTGIGGALVADGATVTGRSGTAGAIGHVPAPVAGVTTRAMGAPATATVVAGRRCSCGAFDHVEAHASGPAIERSYREVTGRVLELREIASLARSGQPQARHVITAAASLLGRVLGGAANLLDPDVIVLAGGVSRLGSLLLSPVRRGFRAEALTGVRGVPIREAVLGERAGLVGAGLSALYAT</sequence>
<evidence type="ECO:0000256" key="1">
    <source>
        <dbReference type="ARBA" id="ARBA00006479"/>
    </source>
</evidence>
<evidence type="ECO:0000313" key="3">
    <source>
        <dbReference type="Proteomes" id="UP000660745"/>
    </source>
</evidence>
<dbReference type="Proteomes" id="UP000660745">
    <property type="component" value="Unassembled WGS sequence"/>
</dbReference>
<dbReference type="InterPro" id="IPR049874">
    <property type="entry name" value="ROK_cs"/>
</dbReference>
<dbReference type="SUPFAM" id="SSF53067">
    <property type="entry name" value="Actin-like ATPase domain"/>
    <property type="match status" value="1"/>
</dbReference>
<dbReference type="RefSeq" id="WP_189140872.1">
    <property type="nucleotide sequence ID" value="NZ_BMNK01000008.1"/>
</dbReference>
<protein>
    <submittedName>
        <fullName evidence="2">Transcriptional regulator</fullName>
    </submittedName>
</protein>
<dbReference type="EMBL" id="BMNK01000008">
    <property type="protein sequence ID" value="GGP09884.1"/>
    <property type="molecule type" value="Genomic_DNA"/>
</dbReference>
<comment type="caution">
    <text evidence="2">The sequence shown here is derived from an EMBL/GenBank/DDBJ whole genome shotgun (WGS) entry which is preliminary data.</text>
</comment>
<dbReference type="AlphaFoldDB" id="A0A918A9E7"/>
<evidence type="ECO:0000313" key="2">
    <source>
        <dbReference type="EMBL" id="GGP09884.1"/>
    </source>
</evidence>
<dbReference type="Gene3D" id="3.30.420.40">
    <property type="match status" value="2"/>
</dbReference>
<reference evidence="2" key="2">
    <citation type="submission" date="2020-09" db="EMBL/GenBank/DDBJ databases">
        <authorList>
            <person name="Sun Q."/>
            <person name="Zhou Y."/>
        </authorList>
    </citation>
    <scope>NUCLEOTIDE SEQUENCE</scope>
    <source>
        <strain evidence="2">CGMCC 4.7430</strain>
    </source>
</reference>
<organism evidence="2 3">
    <name type="scientific">Nonomuraea glycinis</name>
    <dbReference type="NCBI Taxonomy" id="2047744"/>
    <lineage>
        <taxon>Bacteria</taxon>
        <taxon>Bacillati</taxon>
        <taxon>Actinomycetota</taxon>
        <taxon>Actinomycetes</taxon>
        <taxon>Streptosporangiales</taxon>
        <taxon>Streptosporangiaceae</taxon>
        <taxon>Nonomuraea</taxon>
    </lineage>
</organism>
<name>A0A918A9E7_9ACTN</name>
<dbReference type="PANTHER" id="PTHR18964:SF169">
    <property type="entry name" value="N-ACETYLMANNOSAMINE KINASE"/>
    <property type="match status" value="1"/>
</dbReference>
<comment type="similarity">
    <text evidence="1">Belongs to the ROK (NagC/XylR) family.</text>
</comment>
<dbReference type="PROSITE" id="PS01125">
    <property type="entry name" value="ROK"/>
    <property type="match status" value="1"/>
</dbReference>
<gene>
    <name evidence="2" type="ORF">GCM10012278_47320</name>
</gene>
<proteinExistence type="inferred from homology"/>